<dbReference type="PANTHER" id="PTHR43066">
    <property type="entry name" value="RHOMBOID-RELATED PROTEIN"/>
    <property type="match status" value="1"/>
</dbReference>
<comment type="subcellular location">
    <subcellularLocation>
        <location evidence="1">Membrane</location>
        <topology evidence="1">Multi-pass membrane protein</topology>
    </subcellularLocation>
</comment>
<keyword evidence="7" id="KW-0645">Protease</keyword>
<keyword evidence="7" id="KW-0378">Hydrolase</keyword>
<keyword evidence="3 5" id="KW-1133">Transmembrane helix</keyword>
<evidence type="ECO:0000313" key="8">
    <source>
        <dbReference type="Proteomes" id="UP001200557"/>
    </source>
</evidence>
<feature type="transmembrane region" description="Helical" evidence="5">
    <location>
        <begin position="76"/>
        <end position="98"/>
    </location>
</feature>
<keyword evidence="8" id="KW-1185">Reference proteome</keyword>
<dbReference type="EMBL" id="JAKGAQ010000001">
    <property type="protein sequence ID" value="MCF2869630.1"/>
    <property type="molecule type" value="Genomic_DNA"/>
</dbReference>
<dbReference type="InterPro" id="IPR035952">
    <property type="entry name" value="Rhomboid-like_sf"/>
</dbReference>
<evidence type="ECO:0000256" key="4">
    <source>
        <dbReference type="ARBA" id="ARBA00023136"/>
    </source>
</evidence>
<evidence type="ECO:0000256" key="1">
    <source>
        <dbReference type="ARBA" id="ARBA00004141"/>
    </source>
</evidence>
<comment type="caution">
    <text evidence="7">The sequence shown here is derived from an EMBL/GenBank/DDBJ whole genome shotgun (WGS) entry which is preliminary data.</text>
</comment>
<accession>A0ABS9CQX3</accession>
<evidence type="ECO:0000259" key="6">
    <source>
        <dbReference type="Pfam" id="PF01694"/>
    </source>
</evidence>
<sequence>MQEENPFNSIPAVPLIMVLVIAGIELTLSAADNGIIGGAQGIGWRSAAFQDYAFAPAVMTEIFERGRGSFDLWKRFVTYPFVHISFTHALWAVVLLLALGKFVGEAFRPFAFVALFAASSTLGAAVYGMLSWQNAPLLGAYPGVYGLIGAYTYLMWLALDRIGENQLKAFQLIAILLGIMLVYAMIFGSTPTWIAEVAGFLIGLFVAPLLAPGGWAAFLTRVRKR</sequence>
<evidence type="ECO:0000256" key="2">
    <source>
        <dbReference type="ARBA" id="ARBA00022692"/>
    </source>
</evidence>
<dbReference type="GO" id="GO:0006508">
    <property type="term" value="P:proteolysis"/>
    <property type="evidence" value="ECO:0007669"/>
    <property type="project" value="UniProtKB-KW"/>
</dbReference>
<organism evidence="7 8">
    <name type="scientific">Octadecabacter dasysiphoniae</name>
    <dbReference type="NCBI Taxonomy" id="2909341"/>
    <lineage>
        <taxon>Bacteria</taxon>
        <taxon>Pseudomonadati</taxon>
        <taxon>Pseudomonadota</taxon>
        <taxon>Alphaproteobacteria</taxon>
        <taxon>Rhodobacterales</taxon>
        <taxon>Roseobacteraceae</taxon>
        <taxon>Octadecabacter</taxon>
    </lineage>
</organism>
<protein>
    <submittedName>
        <fullName evidence="7">Rhomboid family intramembrane serine protease</fullName>
    </submittedName>
</protein>
<evidence type="ECO:0000256" key="5">
    <source>
        <dbReference type="SAM" id="Phobius"/>
    </source>
</evidence>
<keyword evidence="4 5" id="KW-0472">Membrane</keyword>
<dbReference type="Gene3D" id="1.20.1540.10">
    <property type="entry name" value="Rhomboid-like"/>
    <property type="match status" value="1"/>
</dbReference>
<dbReference type="Pfam" id="PF01694">
    <property type="entry name" value="Rhomboid"/>
    <property type="match status" value="1"/>
</dbReference>
<proteinExistence type="predicted"/>
<keyword evidence="2 5" id="KW-0812">Transmembrane</keyword>
<dbReference type="GO" id="GO:0008233">
    <property type="term" value="F:peptidase activity"/>
    <property type="evidence" value="ECO:0007669"/>
    <property type="project" value="UniProtKB-KW"/>
</dbReference>
<name>A0ABS9CQX3_9RHOB</name>
<dbReference type="RefSeq" id="WP_235223762.1">
    <property type="nucleotide sequence ID" value="NZ_JAKGAQ010000001.1"/>
</dbReference>
<dbReference type="Proteomes" id="UP001200557">
    <property type="component" value="Unassembled WGS sequence"/>
</dbReference>
<feature type="domain" description="Peptidase S54 rhomboid" evidence="6">
    <location>
        <begin position="73"/>
        <end position="211"/>
    </location>
</feature>
<dbReference type="InterPro" id="IPR022764">
    <property type="entry name" value="Peptidase_S54_rhomboid_dom"/>
</dbReference>
<dbReference type="SUPFAM" id="SSF144091">
    <property type="entry name" value="Rhomboid-like"/>
    <property type="match status" value="1"/>
</dbReference>
<feature type="transmembrane region" description="Helical" evidence="5">
    <location>
        <begin position="12"/>
        <end position="31"/>
    </location>
</feature>
<feature type="transmembrane region" description="Helical" evidence="5">
    <location>
        <begin position="169"/>
        <end position="187"/>
    </location>
</feature>
<evidence type="ECO:0000313" key="7">
    <source>
        <dbReference type="EMBL" id="MCF2869630.1"/>
    </source>
</evidence>
<feature type="transmembrane region" description="Helical" evidence="5">
    <location>
        <begin position="138"/>
        <end position="157"/>
    </location>
</feature>
<reference evidence="7 8" key="1">
    <citation type="submission" date="2022-01" db="EMBL/GenBank/DDBJ databases">
        <title>Octadecabacter sp. nov., isolated from a marine alga.</title>
        <authorList>
            <person name="Jin M.S."/>
            <person name="Kim H.M."/>
            <person name="Han D.M."/>
            <person name="Jung J.J."/>
            <person name="Jeon C.O."/>
        </authorList>
    </citation>
    <scope>NUCLEOTIDE SEQUENCE [LARGE SCALE GENOMIC DNA]</scope>
    <source>
        <strain evidence="7 8">G9-8</strain>
    </source>
</reference>
<evidence type="ECO:0000256" key="3">
    <source>
        <dbReference type="ARBA" id="ARBA00022989"/>
    </source>
</evidence>
<feature type="transmembrane region" description="Helical" evidence="5">
    <location>
        <begin position="193"/>
        <end position="219"/>
    </location>
</feature>
<gene>
    <name evidence="7" type="ORF">L0664_01005</name>
</gene>
<feature type="transmembrane region" description="Helical" evidence="5">
    <location>
        <begin position="110"/>
        <end position="132"/>
    </location>
</feature>
<dbReference type="PANTHER" id="PTHR43066:SF11">
    <property type="entry name" value="PEPTIDASE S54 RHOMBOID DOMAIN-CONTAINING PROTEIN"/>
    <property type="match status" value="1"/>
</dbReference>